<dbReference type="RefSeq" id="WP_330196142.1">
    <property type="nucleotide sequence ID" value="NZ_JAZDRO010000003.1"/>
</dbReference>
<dbReference type="SUPFAM" id="SSF56281">
    <property type="entry name" value="Metallo-hydrolase/oxidoreductase"/>
    <property type="match status" value="1"/>
</dbReference>
<sequence>MSATFLRATILGCGSSGGVPRPDGDWGACDPANPKNRRRRCSLLIEGASTADALDEGPVTRVVIDTSPDLREQALSAGITTLDAVLLTHDHADQTHGMDDVRPYALRARRRMAVHMSEETRASIVTRFAYAFVQREGSPYPAILDARDIPNWGETFEIDGPGGSIPVRAFEVGHGKINATGYRIGPFVYTPDVNEVPDAAFDVIKGAALWIVDALRDTPHPTHASVADALAWLERSGVRQGVLTNLHVDLDYDALTTRLPDGVSAAYDERRFVGLPDGTILEA</sequence>
<dbReference type="Pfam" id="PF12706">
    <property type="entry name" value="Lactamase_B_2"/>
    <property type="match status" value="1"/>
</dbReference>
<evidence type="ECO:0000259" key="1">
    <source>
        <dbReference type="Pfam" id="PF12706"/>
    </source>
</evidence>
<keyword evidence="3" id="KW-1185">Reference proteome</keyword>
<dbReference type="CDD" id="cd16279">
    <property type="entry name" value="metallo-hydrolase-like_MBL-fold"/>
    <property type="match status" value="1"/>
</dbReference>
<dbReference type="InterPro" id="IPR036866">
    <property type="entry name" value="RibonucZ/Hydroxyglut_hydro"/>
</dbReference>
<evidence type="ECO:0000313" key="2">
    <source>
        <dbReference type="EMBL" id="MEE2566594.1"/>
    </source>
</evidence>
<protein>
    <submittedName>
        <fullName evidence="2">MBL fold metallo-hydrolase</fullName>
    </submittedName>
</protein>
<feature type="domain" description="Metallo-beta-lactamase" evidence="1">
    <location>
        <begin position="60"/>
        <end position="244"/>
    </location>
</feature>
<dbReference type="Gene3D" id="3.60.15.10">
    <property type="entry name" value="Ribonuclease Z/Hydroxyacylglutathione hydrolase-like"/>
    <property type="match status" value="1"/>
</dbReference>
<dbReference type="InterPro" id="IPR001279">
    <property type="entry name" value="Metallo-B-lactamas"/>
</dbReference>
<dbReference type="PANTHER" id="PTHR42663">
    <property type="entry name" value="HYDROLASE C777.06C-RELATED-RELATED"/>
    <property type="match status" value="1"/>
</dbReference>
<dbReference type="PANTHER" id="PTHR42663:SF6">
    <property type="entry name" value="HYDROLASE C777.06C-RELATED"/>
    <property type="match status" value="1"/>
</dbReference>
<organism evidence="2 3">
    <name type="scientific">Hyphobacterium marinum</name>
    <dbReference type="NCBI Taxonomy" id="3116574"/>
    <lineage>
        <taxon>Bacteria</taxon>
        <taxon>Pseudomonadati</taxon>
        <taxon>Pseudomonadota</taxon>
        <taxon>Alphaproteobacteria</taxon>
        <taxon>Maricaulales</taxon>
        <taxon>Maricaulaceae</taxon>
        <taxon>Hyphobacterium</taxon>
    </lineage>
</organism>
<name>A0ABU7LYF4_9PROT</name>
<evidence type="ECO:0000313" key="3">
    <source>
        <dbReference type="Proteomes" id="UP001310692"/>
    </source>
</evidence>
<dbReference type="EMBL" id="JAZDRO010000003">
    <property type="protein sequence ID" value="MEE2566594.1"/>
    <property type="molecule type" value="Genomic_DNA"/>
</dbReference>
<gene>
    <name evidence="2" type="ORF">V0U35_07850</name>
</gene>
<proteinExistence type="predicted"/>
<comment type="caution">
    <text evidence="2">The sequence shown here is derived from an EMBL/GenBank/DDBJ whole genome shotgun (WGS) entry which is preliminary data.</text>
</comment>
<dbReference type="Proteomes" id="UP001310692">
    <property type="component" value="Unassembled WGS sequence"/>
</dbReference>
<reference evidence="2 3" key="1">
    <citation type="submission" date="2024-01" db="EMBL/GenBank/DDBJ databases">
        <title>Hyphobacterium bacterium isolated from marine sediment.</title>
        <authorList>
            <person name="Zhao S."/>
        </authorList>
    </citation>
    <scope>NUCLEOTIDE SEQUENCE [LARGE SCALE GENOMIC DNA]</scope>
    <source>
        <strain evidence="2 3">Y60-23</strain>
    </source>
</reference>
<accession>A0ABU7LYF4</accession>